<proteinExistence type="predicted"/>
<keyword evidence="2" id="KW-1185">Reference proteome</keyword>
<evidence type="ECO:0000313" key="1">
    <source>
        <dbReference type="EMBL" id="KAK1865191.1"/>
    </source>
</evidence>
<name>A0ACC3C628_PYRYE</name>
<dbReference type="Proteomes" id="UP000798662">
    <property type="component" value="Chromosome 2"/>
</dbReference>
<dbReference type="EMBL" id="CM020619">
    <property type="protein sequence ID" value="KAK1865191.1"/>
    <property type="molecule type" value="Genomic_DNA"/>
</dbReference>
<evidence type="ECO:0000313" key="2">
    <source>
        <dbReference type="Proteomes" id="UP000798662"/>
    </source>
</evidence>
<comment type="caution">
    <text evidence="1">The sequence shown here is derived from an EMBL/GenBank/DDBJ whole genome shotgun (WGS) entry which is preliminary data.</text>
</comment>
<gene>
    <name evidence="1" type="ORF">I4F81_007725</name>
</gene>
<sequence>MPPAGAPPPHPPTPAGVTVEEAVHGKARVRVAVTGTRPEAEGGGSTWTETAVSVILRGGAAAAFTEGDNRGVVSTDTVKNVVYVVAARHPTTPPESFGLALAATYLSEYSHVTGVDVRLQSPSAGMQQTLVAMGAALLAESDCAGVGSVRLSLPNLHFLPSGGGVVPLLRGDPAAARLYVPTDEPHGLISAVVRRT</sequence>
<organism evidence="1 2">
    <name type="scientific">Pyropia yezoensis</name>
    <name type="common">Susabi-nori</name>
    <name type="synonym">Porphyra yezoensis</name>
    <dbReference type="NCBI Taxonomy" id="2788"/>
    <lineage>
        <taxon>Eukaryota</taxon>
        <taxon>Rhodophyta</taxon>
        <taxon>Bangiophyceae</taxon>
        <taxon>Bangiales</taxon>
        <taxon>Bangiaceae</taxon>
        <taxon>Pyropia</taxon>
    </lineage>
</organism>
<protein>
    <submittedName>
        <fullName evidence="1">Uncharacterized protein</fullName>
    </submittedName>
</protein>
<accession>A0ACC3C628</accession>
<reference evidence="1" key="1">
    <citation type="submission" date="2019-11" db="EMBL/GenBank/DDBJ databases">
        <title>Nori genome reveals adaptations in red seaweeds to the harsh intertidal environment.</title>
        <authorList>
            <person name="Wang D."/>
            <person name="Mao Y."/>
        </authorList>
    </citation>
    <scope>NUCLEOTIDE SEQUENCE</scope>
    <source>
        <tissue evidence="1">Gametophyte</tissue>
    </source>
</reference>